<reference evidence="26" key="2">
    <citation type="journal article" date="2024" name="Plant">
        <title>Genomic evolution and insights into agronomic trait innovations of Sesamum species.</title>
        <authorList>
            <person name="Miao H."/>
            <person name="Wang L."/>
            <person name="Qu L."/>
            <person name="Liu H."/>
            <person name="Sun Y."/>
            <person name="Le M."/>
            <person name="Wang Q."/>
            <person name="Wei S."/>
            <person name="Zheng Y."/>
            <person name="Lin W."/>
            <person name="Duan Y."/>
            <person name="Cao H."/>
            <person name="Xiong S."/>
            <person name="Wang X."/>
            <person name="Wei L."/>
            <person name="Li C."/>
            <person name="Ma Q."/>
            <person name="Ju M."/>
            <person name="Zhao R."/>
            <person name="Li G."/>
            <person name="Mu C."/>
            <person name="Tian Q."/>
            <person name="Mei H."/>
            <person name="Zhang T."/>
            <person name="Gao T."/>
            <person name="Zhang H."/>
        </authorList>
    </citation>
    <scope>NUCLEOTIDE SEQUENCE</scope>
    <source>
        <strain evidence="26">3651</strain>
    </source>
</reference>
<feature type="repeat" description="CHCR" evidence="21">
    <location>
        <begin position="1255"/>
        <end position="1394"/>
    </location>
</feature>
<organism evidence="26 27">
    <name type="scientific">Sesamum alatum</name>
    <dbReference type="NCBI Taxonomy" id="300844"/>
    <lineage>
        <taxon>Eukaryota</taxon>
        <taxon>Viridiplantae</taxon>
        <taxon>Streptophyta</taxon>
        <taxon>Embryophyta</taxon>
        <taxon>Tracheophyta</taxon>
        <taxon>Spermatophyta</taxon>
        <taxon>Magnoliopsida</taxon>
        <taxon>eudicotyledons</taxon>
        <taxon>Gunneridae</taxon>
        <taxon>Pentapetalae</taxon>
        <taxon>asterids</taxon>
        <taxon>lamiids</taxon>
        <taxon>Lamiales</taxon>
        <taxon>Pedaliaceae</taxon>
        <taxon>Sesamum</taxon>
    </lineage>
</organism>
<dbReference type="EC" id="3.1.3.16" evidence="7"/>
<feature type="domain" description="PPM-type phosphatase" evidence="25">
    <location>
        <begin position="109"/>
        <end position="361"/>
    </location>
</feature>
<keyword evidence="23" id="KW-0175">Coiled coil</keyword>
<dbReference type="SUPFAM" id="SSF81606">
    <property type="entry name" value="PP2C-like"/>
    <property type="match status" value="1"/>
</dbReference>
<dbReference type="Pfam" id="PF13838">
    <property type="entry name" value="Clathrin_H_link"/>
    <property type="match status" value="1"/>
</dbReference>
<dbReference type="SMART" id="SM00332">
    <property type="entry name" value="PP2Cc"/>
    <property type="match status" value="1"/>
</dbReference>
<evidence type="ECO:0000256" key="1">
    <source>
        <dbReference type="ARBA" id="ARBA00001936"/>
    </source>
</evidence>
<keyword evidence="27" id="KW-1185">Reference proteome</keyword>
<feature type="region of interest" description="Disordered" evidence="24">
    <location>
        <begin position="9"/>
        <end position="63"/>
    </location>
</feature>
<dbReference type="Gene3D" id="1.25.40.10">
    <property type="entry name" value="Tetratricopeptide repeat domain"/>
    <property type="match status" value="3"/>
</dbReference>
<dbReference type="FunFam" id="1.25.40.10:FF:000005">
    <property type="entry name" value="Clathrin heavy chain"/>
    <property type="match status" value="1"/>
</dbReference>
<evidence type="ECO:0000256" key="14">
    <source>
        <dbReference type="ARBA" id="ARBA00023136"/>
    </source>
</evidence>
<dbReference type="GO" id="GO:0071439">
    <property type="term" value="C:clathrin complex"/>
    <property type="evidence" value="ECO:0007669"/>
    <property type="project" value="TreeGrafter"/>
</dbReference>
<dbReference type="PROSITE" id="PS51746">
    <property type="entry name" value="PPM_2"/>
    <property type="match status" value="1"/>
</dbReference>
<dbReference type="CDD" id="cd00143">
    <property type="entry name" value="PP2Cc"/>
    <property type="match status" value="1"/>
</dbReference>
<dbReference type="InterPro" id="IPR011990">
    <property type="entry name" value="TPR-like_helical_dom_sf"/>
</dbReference>
<name>A0AAE1YVJ2_9LAMI</name>
<dbReference type="Proteomes" id="UP001293254">
    <property type="component" value="Unassembled WGS sequence"/>
</dbReference>
<evidence type="ECO:0000256" key="22">
    <source>
        <dbReference type="RuleBase" id="RU003465"/>
    </source>
</evidence>
<dbReference type="GO" id="GO:0005198">
    <property type="term" value="F:structural molecule activity"/>
    <property type="evidence" value="ECO:0007669"/>
    <property type="project" value="InterPro"/>
</dbReference>
<dbReference type="SUPFAM" id="SSF50989">
    <property type="entry name" value="Clathrin heavy-chain terminal domain"/>
    <property type="match status" value="1"/>
</dbReference>
<dbReference type="GO" id="GO:0030132">
    <property type="term" value="C:clathrin coat of coated pit"/>
    <property type="evidence" value="ECO:0007669"/>
    <property type="project" value="InterPro"/>
</dbReference>
<evidence type="ECO:0000256" key="24">
    <source>
        <dbReference type="SAM" id="MobiDB-lite"/>
    </source>
</evidence>
<dbReference type="Gene3D" id="2.130.10.110">
    <property type="entry name" value="Clathrin heavy-chain terminal domain"/>
    <property type="match status" value="1"/>
</dbReference>
<sequence length="2113" mass="237652">MPCAVAAVSTSPMFTPSPRKLSPIFCKPAASPPQPSPSLSSPSRLGLKHVGKPLSGGDDEEVGPSKVVTMMKRKRPGRIDIPVLSFGFDNERTISDFDRLNEVVVEGEGYSVYCKRGKRGGVMEDRYAAVLGTQGDSKQAFFGVFDGHGGAGAAEFAAKNLEKNIMNEMSKRSEVEIEEAVKEGYLTTDADFLKEDIRGGTCSVTALIHKGDLVVSNAGDCRAVMCRGGVAEALTVDHRPSLDDERKRIENLGGYVDCCRGVWRVHGSLAVSRAIGDRHLKQWVIAEPATKVFKISPECEFLILASDGLWDKVSNQEAVDIVRPLCTGVEKPEPFSACKTLVDLSLARGSADDTSVMFLFGSRRVRGCLFAAPDLRSYLLVRRRSQLSISDPFPDPELRSRSFDLSSVMAAANAPITMKEALTLTSIGINPQFITFTNVTMESDKYICVRETAPQNSVVIIDMNMPMQPLRRPITADSALMNPNSRILALKAQLPGTTQDHLQIFNIEAKAKMKSHQMPEQVVFWKWITPKMLGLVTQSSVYHWLIEGDSEPVKMFDRTANLANNQIINYKCDPSEKWLVLIGIAPGSPERPQLVKGNMQLFSVDQQRSQALEAHAASFASFRVPGNDKDSILISFATKSSNAGQITSKLHVIELGAQPGKPSFTKKQADLFFPPDFADDFPVAMQISHKYSLIYVITKLGLLFVYDLETATAVYRNRISPDPIFLTAEASSVGGFYAINRRGQVLLATVNDATIVPFVSGQLNNLELAVNLAKRGNLPGAENLVVQRFHELFAQTKYKEAAELAAESPQGILRTPDTVAKFQSVPVQAGQTPPLLQYFGTLLTKGKLNAFESLELSRLVVNQNKKNLLENWLAEDKLECSEELGDLVKTVDNDLALKIYIKARATPKVVAAFAERREFDKILIYSKQVGYTPDYLFLLQTILRSDPQGAVNFALMMSQMEGGCPVDYNTITDLFLQRNMIREATAFLLDVLKPNLPEHAHLQTKVLEINLVTFPNVADAILANGMFSHYDRPRIAQLCEKAGLYVRALQHYTELPDIKRVIVNTHAIEPQALVEFFGTLSKEWALECMKDLLLVNLRGNLQIIVQVAKEYCEQLGVEACIKLFEQFKSYEGLYFFLGSYLSSSEDPEIHFKYIEAAAKTGQIKEVERVTRESNFYDPEKTKNFLMEAKLPDARPLINVCDRFGFVPDLTHYLYSNNMLRYIEGYMQKVNPGNAPLVVGQLLDDECPEDFIKGLILSVRSLLPVEPLVEECEKRNRLRLLTQFLEHLVSEGSQDVHVHNALGKIIIDSNNNPEHFLTTNPYYDPRVVGKYCEKRDPTLAVVAYRKGTCDDELINVTNKNSLFKLQARYVVERMDGDLWAKVLDPENEFRRLLIDQVVSTALPESKSPEQVSAAVKAFMTADLPHELIELLEKIVLQNSAFSGNFNLQNLLILTAIKADSSRVMDYVNRLDNFDGPAVGEVAVEAQLYEEAYAIFKKFNLNVQAVNVLLDNIRDINRAVEFAFRVEEDAVWSQVAKAQLREGLVSDAIESFIRADDATQFLEVIKAAEDGDVYHDLVKYLLMVRQKTKEPKVDSELIYAYAKIDRLGDIEEFILMPNVANLPNVGDRLYDEALYEAAKIIYAFISNWGKLAITLVKLQQFQGAVDAARKANSAKTWKEVCFACVDAEEFRLAQICGLNIIVQVDDLEEVSEYYQNRGCFNELISLMESGLGLERAHMGIFTELGVLYARYRHEKLMEHIKLFSTRLNIPKLIRACDEQQHWQELTYLYIQYDEFDNAATTVMNHSPEAWDHMQFKDIIVKVANVELYYKAVHFYLQEHPDLINDVLNVLALRVDHTRVVDIMRKAGHLRLVKPYMVAVQSNNVSAVNEALNEIYVEEEDYDRLRESIDLHDNFDQIGLAQKIEKHELLEMRRVAAYIYKKAGRWKQSIALSKKDNLYKDAMETASQSGDRELAEELLVYFIEQGKKECFASCLFVCYDLIRPDVALELAWMNNMIDFAFPYLLQFIREYTGKVDELVKDKIEAVKEVKAKENEEKDVMMQQNMYAQLLPLACRHTYAGHGRSSWMGGGFAAPPPPMAVWNASNAAVWHATNGSY</sequence>
<evidence type="ECO:0000256" key="15">
    <source>
        <dbReference type="ARBA" id="ARBA00023176"/>
    </source>
</evidence>
<dbReference type="GO" id="GO:0004722">
    <property type="term" value="F:protein serine/threonine phosphatase activity"/>
    <property type="evidence" value="ECO:0007669"/>
    <property type="project" value="UniProtKB-EC"/>
</dbReference>
<dbReference type="PANTHER" id="PTHR10292:SF34">
    <property type="entry name" value="CLATHRIN HEAVY CHAIN 1-RELATED"/>
    <property type="match status" value="1"/>
</dbReference>
<dbReference type="SUPFAM" id="SSF48371">
    <property type="entry name" value="ARM repeat"/>
    <property type="match status" value="5"/>
</dbReference>
<dbReference type="GO" id="GO:0046872">
    <property type="term" value="F:metal ion binding"/>
    <property type="evidence" value="ECO:0007669"/>
    <property type="project" value="UniProtKB-KW"/>
</dbReference>
<gene>
    <name evidence="26" type="ORF">Salat_0813500</name>
</gene>
<evidence type="ECO:0000256" key="19">
    <source>
        <dbReference type="ARBA" id="ARBA00048336"/>
    </source>
</evidence>
<keyword evidence="9" id="KW-0479">Metal-binding</keyword>
<comment type="catalytic activity">
    <reaction evidence="19">
        <text>O-phospho-L-threonyl-[protein] + H2O = L-threonyl-[protein] + phosphate</text>
        <dbReference type="Rhea" id="RHEA:47004"/>
        <dbReference type="Rhea" id="RHEA-COMP:11060"/>
        <dbReference type="Rhea" id="RHEA-COMP:11605"/>
        <dbReference type="ChEBI" id="CHEBI:15377"/>
        <dbReference type="ChEBI" id="CHEBI:30013"/>
        <dbReference type="ChEBI" id="CHEBI:43474"/>
        <dbReference type="ChEBI" id="CHEBI:61977"/>
        <dbReference type="EC" id="3.1.3.16"/>
    </reaction>
</comment>
<keyword evidence="16" id="KW-0464">Manganese</keyword>
<dbReference type="InterPro" id="IPR015348">
    <property type="entry name" value="Clathrin_H-chain_linker_core"/>
</dbReference>
<dbReference type="Pfam" id="PF00481">
    <property type="entry name" value="PP2C"/>
    <property type="match status" value="1"/>
</dbReference>
<evidence type="ECO:0000256" key="8">
    <source>
        <dbReference type="ARBA" id="ARBA00022583"/>
    </source>
</evidence>
<dbReference type="GO" id="GO:0006886">
    <property type="term" value="P:intracellular protein transport"/>
    <property type="evidence" value="ECO:0007669"/>
    <property type="project" value="UniProtKB-UniRule"/>
</dbReference>
<dbReference type="GO" id="GO:0009738">
    <property type="term" value="P:abscisic acid-activated signaling pathway"/>
    <property type="evidence" value="ECO:0007669"/>
    <property type="project" value="UniProtKB-ARBA"/>
</dbReference>
<feature type="repeat" description="CHCR" evidence="21">
    <location>
        <begin position="1550"/>
        <end position="1691"/>
    </location>
</feature>
<dbReference type="GO" id="GO:0030130">
    <property type="term" value="C:clathrin coat of trans-Golgi network vesicle"/>
    <property type="evidence" value="ECO:0007669"/>
    <property type="project" value="InterPro"/>
</dbReference>
<keyword evidence="10" id="KW-0677">Repeat</keyword>
<dbReference type="Pfam" id="PF01394">
    <property type="entry name" value="Clathrin_propel"/>
    <property type="match status" value="2"/>
</dbReference>
<comment type="similarity">
    <text evidence="6">Belongs to the clathrin heavy chain family.</text>
</comment>
<dbReference type="InterPro" id="IPR016025">
    <property type="entry name" value="Clathrin_H-chain_N"/>
</dbReference>
<keyword evidence="11 22" id="KW-0378">Hydrolase</keyword>
<dbReference type="InterPro" id="IPR036457">
    <property type="entry name" value="PPM-type-like_dom_sf"/>
</dbReference>
<evidence type="ECO:0000256" key="16">
    <source>
        <dbReference type="ARBA" id="ARBA00023211"/>
    </source>
</evidence>
<dbReference type="GO" id="GO:0009506">
    <property type="term" value="C:plasmodesma"/>
    <property type="evidence" value="ECO:0007669"/>
    <property type="project" value="TreeGrafter"/>
</dbReference>
<feature type="repeat" description="CHCR" evidence="21">
    <location>
        <begin position="1108"/>
        <end position="1250"/>
    </location>
</feature>
<dbReference type="SMART" id="SM00299">
    <property type="entry name" value="CLH"/>
    <property type="match status" value="7"/>
</dbReference>
<keyword evidence="8" id="KW-0254">Endocytosis</keyword>
<feature type="coiled-coil region" evidence="23">
    <location>
        <begin position="2032"/>
        <end position="2060"/>
    </location>
</feature>
<feature type="repeat" description="CHCR" evidence="21">
    <location>
        <begin position="1401"/>
        <end position="1546"/>
    </location>
</feature>
<keyword evidence="13 22" id="KW-0904">Protein phosphatase</keyword>
<dbReference type="PROSITE" id="PS01032">
    <property type="entry name" value="PPM_1"/>
    <property type="match status" value="1"/>
</dbReference>
<evidence type="ECO:0000256" key="5">
    <source>
        <dbReference type="ARBA" id="ARBA00006702"/>
    </source>
</evidence>
<evidence type="ECO:0000256" key="13">
    <source>
        <dbReference type="ARBA" id="ARBA00022912"/>
    </source>
</evidence>
<evidence type="ECO:0000256" key="20">
    <source>
        <dbReference type="ARBA" id="ARBA00059278"/>
    </source>
</evidence>
<dbReference type="InterPro" id="IPR055358">
    <property type="entry name" value="CHCR"/>
</dbReference>
<dbReference type="FunFam" id="1.25.40.10:FF:000001">
    <property type="entry name" value="Clathrin heavy chain"/>
    <property type="match status" value="1"/>
</dbReference>
<dbReference type="Pfam" id="PF09268">
    <property type="entry name" value="Clathrin-link"/>
    <property type="match status" value="1"/>
</dbReference>
<dbReference type="Gene3D" id="3.60.40.10">
    <property type="entry name" value="PPM-type phosphatase domain"/>
    <property type="match status" value="1"/>
</dbReference>
<keyword evidence="17" id="KW-0968">Cytoplasmic vesicle</keyword>
<dbReference type="FunFam" id="1.25.40.10:FF:000002">
    <property type="entry name" value="Clathrin heavy chain"/>
    <property type="match status" value="1"/>
</dbReference>
<dbReference type="InterPro" id="IPR022365">
    <property type="entry name" value="Clathrin_H-chain_propeller_rpt"/>
</dbReference>
<evidence type="ECO:0000256" key="18">
    <source>
        <dbReference type="ARBA" id="ARBA00047761"/>
    </source>
</evidence>
<accession>A0AAE1YVJ2</accession>
<evidence type="ECO:0000256" key="17">
    <source>
        <dbReference type="ARBA" id="ARBA00023329"/>
    </source>
</evidence>
<evidence type="ECO:0000256" key="10">
    <source>
        <dbReference type="ARBA" id="ARBA00022737"/>
    </source>
</evidence>
<dbReference type="EMBL" id="JACGWO010000002">
    <property type="protein sequence ID" value="KAK4436498.1"/>
    <property type="molecule type" value="Genomic_DNA"/>
</dbReference>
<comment type="function">
    <text evidence="20">Clathrin is the major protein of the polyhedral coat of coated pits and vesicles. Mediates endocytosis and is required for a correct polar distribution of PIN auxin transporters.</text>
</comment>
<dbReference type="FunFam" id="1.25.40.730:FF:000002">
    <property type="entry name" value="Clathrin heavy chain"/>
    <property type="match status" value="1"/>
</dbReference>
<protein>
    <recommendedName>
        <fullName evidence="7">protein-serine/threonine phosphatase</fullName>
        <ecNumber evidence="7">3.1.3.16</ecNumber>
    </recommendedName>
</protein>
<evidence type="ECO:0000313" key="27">
    <source>
        <dbReference type="Proteomes" id="UP001293254"/>
    </source>
</evidence>
<evidence type="ECO:0000256" key="23">
    <source>
        <dbReference type="SAM" id="Coils"/>
    </source>
</evidence>
<evidence type="ECO:0000256" key="11">
    <source>
        <dbReference type="ARBA" id="ARBA00022801"/>
    </source>
</evidence>
<proteinExistence type="inferred from homology"/>
<dbReference type="InterPro" id="IPR001932">
    <property type="entry name" value="PPM-type_phosphatase-like_dom"/>
</dbReference>
<comment type="cofactor">
    <cofactor evidence="1">
        <name>Mn(2+)</name>
        <dbReference type="ChEBI" id="CHEBI:29035"/>
    </cofactor>
</comment>
<comment type="similarity">
    <text evidence="5 22">Belongs to the PP2C family.</text>
</comment>
<dbReference type="FunFam" id="1.25.40.10:FF:000686">
    <property type="entry name" value="Clathrin heavy chain"/>
    <property type="match status" value="1"/>
</dbReference>
<feature type="repeat" description="CHCR" evidence="21">
    <location>
        <begin position="1696"/>
        <end position="1842"/>
    </location>
</feature>
<evidence type="ECO:0000256" key="12">
    <source>
        <dbReference type="ARBA" id="ARBA00022842"/>
    </source>
</evidence>
<comment type="caution">
    <text evidence="26">The sequence shown here is derived from an EMBL/GenBank/DDBJ whole genome shotgun (WGS) entry which is preliminary data.</text>
</comment>
<feature type="repeat" description="CHCR" evidence="21">
    <location>
        <begin position="1845"/>
        <end position="1988"/>
    </location>
</feature>
<dbReference type="PROSITE" id="PS50236">
    <property type="entry name" value="CHCR"/>
    <property type="match status" value="7"/>
</dbReference>
<comment type="cofactor">
    <cofactor evidence="2">
        <name>Mg(2+)</name>
        <dbReference type="ChEBI" id="CHEBI:18420"/>
    </cofactor>
</comment>
<evidence type="ECO:0000256" key="21">
    <source>
        <dbReference type="PROSITE-ProRule" id="PRU01006"/>
    </source>
</evidence>
<evidence type="ECO:0000313" key="26">
    <source>
        <dbReference type="EMBL" id="KAK4436498.1"/>
    </source>
</evidence>
<evidence type="ECO:0000256" key="4">
    <source>
        <dbReference type="ARBA" id="ARBA00004277"/>
    </source>
</evidence>
<dbReference type="InterPro" id="IPR000547">
    <property type="entry name" value="Clathrin_H-chain/VPS_repeat"/>
</dbReference>
<comment type="subcellular location">
    <subcellularLocation>
        <location evidence="3">Cytoplasmic vesicle membrane</location>
        <topology evidence="3">Peripheral membrane protein</topology>
        <orientation evidence="3">Cytoplasmic side</orientation>
    </subcellularLocation>
    <subcellularLocation>
        <location evidence="4">Membrane</location>
        <location evidence="4">Coated pit</location>
        <topology evidence="4">Peripheral membrane protein</topology>
        <orientation evidence="4">Cytoplasmic side</orientation>
    </subcellularLocation>
</comment>
<dbReference type="GO" id="GO:0032051">
    <property type="term" value="F:clathrin light chain binding"/>
    <property type="evidence" value="ECO:0007669"/>
    <property type="project" value="TreeGrafter"/>
</dbReference>
<dbReference type="Pfam" id="PF00637">
    <property type="entry name" value="Clathrin"/>
    <property type="match status" value="7"/>
</dbReference>
<evidence type="ECO:0000259" key="25">
    <source>
        <dbReference type="PROSITE" id="PS51746"/>
    </source>
</evidence>
<keyword evidence="15" id="KW-0168">Coated pit</keyword>
<keyword evidence="14" id="KW-0472">Membrane</keyword>
<dbReference type="PANTHER" id="PTHR10292">
    <property type="entry name" value="CLATHRIN HEAVY CHAIN RELATED"/>
    <property type="match status" value="1"/>
</dbReference>
<feature type="repeat" description="CHCR" evidence="21">
    <location>
        <begin position="959"/>
        <end position="1105"/>
    </location>
</feature>
<evidence type="ECO:0000256" key="7">
    <source>
        <dbReference type="ARBA" id="ARBA00013081"/>
    </source>
</evidence>
<evidence type="ECO:0000256" key="2">
    <source>
        <dbReference type="ARBA" id="ARBA00001946"/>
    </source>
</evidence>
<comment type="catalytic activity">
    <reaction evidence="18">
        <text>O-phospho-L-seryl-[protein] + H2O = L-seryl-[protein] + phosphate</text>
        <dbReference type="Rhea" id="RHEA:20629"/>
        <dbReference type="Rhea" id="RHEA-COMP:9863"/>
        <dbReference type="Rhea" id="RHEA-COMP:11604"/>
        <dbReference type="ChEBI" id="CHEBI:15377"/>
        <dbReference type="ChEBI" id="CHEBI:29999"/>
        <dbReference type="ChEBI" id="CHEBI:43474"/>
        <dbReference type="ChEBI" id="CHEBI:83421"/>
        <dbReference type="EC" id="3.1.3.16"/>
    </reaction>
</comment>
<dbReference type="InterPro" id="IPR016024">
    <property type="entry name" value="ARM-type_fold"/>
</dbReference>
<dbReference type="FunFam" id="2.130.10.110:FF:000002">
    <property type="entry name" value="Clathrin heavy chain"/>
    <property type="match status" value="1"/>
</dbReference>
<evidence type="ECO:0000256" key="9">
    <source>
        <dbReference type="ARBA" id="ARBA00022723"/>
    </source>
</evidence>
<dbReference type="GO" id="GO:0009507">
    <property type="term" value="C:chloroplast"/>
    <property type="evidence" value="ECO:0007669"/>
    <property type="project" value="TreeGrafter"/>
</dbReference>
<keyword evidence="12" id="KW-0460">Magnesium</keyword>
<dbReference type="Gene3D" id="1.25.40.730">
    <property type="match status" value="1"/>
</dbReference>
<evidence type="ECO:0000256" key="6">
    <source>
        <dbReference type="ARBA" id="ARBA00009535"/>
    </source>
</evidence>
<dbReference type="InterPro" id="IPR000222">
    <property type="entry name" value="PP2C_BS"/>
</dbReference>
<evidence type="ECO:0000256" key="3">
    <source>
        <dbReference type="ARBA" id="ARBA00004180"/>
    </source>
</evidence>
<dbReference type="GO" id="GO:0006898">
    <property type="term" value="P:receptor-mediated endocytosis"/>
    <property type="evidence" value="ECO:0007669"/>
    <property type="project" value="TreeGrafter"/>
</dbReference>
<reference evidence="26" key="1">
    <citation type="submission" date="2020-06" db="EMBL/GenBank/DDBJ databases">
        <authorList>
            <person name="Li T."/>
            <person name="Hu X."/>
            <person name="Zhang T."/>
            <person name="Song X."/>
            <person name="Zhang H."/>
            <person name="Dai N."/>
            <person name="Sheng W."/>
            <person name="Hou X."/>
            <person name="Wei L."/>
        </authorList>
    </citation>
    <scope>NUCLEOTIDE SEQUENCE</scope>
    <source>
        <strain evidence="26">3651</strain>
        <tissue evidence="26">Leaf</tissue>
    </source>
</reference>
<dbReference type="FunFam" id="3.60.40.10:FF:000044">
    <property type="entry name" value="probable protein phosphatase 2C 25"/>
    <property type="match status" value="1"/>
</dbReference>